<protein>
    <submittedName>
        <fullName evidence="1">Uncharacterized protein</fullName>
    </submittedName>
</protein>
<dbReference type="VEuPathDB" id="FungiDB:EYZ11_011776"/>
<name>A0A4S3J424_9EURO</name>
<reference evidence="1 2" key="1">
    <citation type="submission" date="2019-03" db="EMBL/GenBank/DDBJ databases">
        <title>The genome sequence of a newly discovered highly antifungal drug resistant Aspergillus species, Aspergillus tanneri NIH 1004.</title>
        <authorList>
            <person name="Mounaud S."/>
            <person name="Singh I."/>
            <person name="Joardar V."/>
            <person name="Pakala S."/>
            <person name="Pakala S."/>
            <person name="Venepally P."/>
            <person name="Hoover J."/>
            <person name="Nierman W."/>
            <person name="Chung J."/>
            <person name="Losada L."/>
        </authorList>
    </citation>
    <scope>NUCLEOTIDE SEQUENCE [LARGE SCALE GENOMIC DNA]</scope>
    <source>
        <strain evidence="1 2">NIH1004</strain>
    </source>
</reference>
<proteinExistence type="predicted"/>
<accession>A0A4S3J424</accession>
<evidence type="ECO:0000313" key="1">
    <source>
        <dbReference type="EMBL" id="THC88777.1"/>
    </source>
</evidence>
<gene>
    <name evidence="1" type="ORF">EYZ11_011776</name>
</gene>
<sequence length="67" mass="7214">MCREPTATTRLGVELDPSQTFFRDIDLFIGTCKLDVKTGGRILEKRGNGFGASFAGGQATVDQSFGK</sequence>
<dbReference type="Proteomes" id="UP000308092">
    <property type="component" value="Unassembled WGS sequence"/>
</dbReference>
<organism evidence="1 2">
    <name type="scientific">Aspergillus tanneri</name>
    <dbReference type="NCBI Taxonomy" id="1220188"/>
    <lineage>
        <taxon>Eukaryota</taxon>
        <taxon>Fungi</taxon>
        <taxon>Dikarya</taxon>
        <taxon>Ascomycota</taxon>
        <taxon>Pezizomycotina</taxon>
        <taxon>Eurotiomycetes</taxon>
        <taxon>Eurotiomycetidae</taxon>
        <taxon>Eurotiales</taxon>
        <taxon>Aspergillaceae</taxon>
        <taxon>Aspergillus</taxon>
        <taxon>Aspergillus subgen. Circumdati</taxon>
    </lineage>
</organism>
<comment type="caution">
    <text evidence="1">The sequence shown here is derived from an EMBL/GenBank/DDBJ whole genome shotgun (WGS) entry which is preliminary data.</text>
</comment>
<evidence type="ECO:0000313" key="2">
    <source>
        <dbReference type="Proteomes" id="UP000308092"/>
    </source>
</evidence>
<keyword evidence="2" id="KW-1185">Reference proteome</keyword>
<dbReference type="EMBL" id="SOSA01000771">
    <property type="protein sequence ID" value="THC88777.1"/>
    <property type="molecule type" value="Genomic_DNA"/>
</dbReference>
<dbReference type="AlphaFoldDB" id="A0A4S3J424"/>